<protein>
    <submittedName>
        <fullName evidence="12">FAD-dependent oxidoreductase</fullName>
    </submittedName>
</protein>
<comment type="cofactor">
    <cofactor evidence="1">
        <name>FMN</name>
        <dbReference type="ChEBI" id="CHEBI:58210"/>
    </cofactor>
</comment>
<keyword evidence="9" id="KW-0411">Iron-sulfur</keyword>
<feature type="domain" description="NADH:flavin oxidoreductase/NADH oxidase N-terminal" evidence="10">
    <location>
        <begin position="7"/>
        <end position="341"/>
    </location>
</feature>
<dbReference type="Pfam" id="PF00724">
    <property type="entry name" value="Oxidored_FMN"/>
    <property type="match status" value="1"/>
</dbReference>
<dbReference type="Gene3D" id="3.20.20.70">
    <property type="entry name" value="Aldolase class I"/>
    <property type="match status" value="1"/>
</dbReference>
<keyword evidence="8" id="KW-0408">Iron</keyword>
<dbReference type="InterPro" id="IPR051793">
    <property type="entry name" value="NADH:flavin_oxidoreductase"/>
</dbReference>
<evidence type="ECO:0000256" key="8">
    <source>
        <dbReference type="ARBA" id="ARBA00023004"/>
    </source>
</evidence>
<keyword evidence="6" id="KW-0479">Metal-binding</keyword>
<dbReference type="PANTHER" id="PTHR42917:SF2">
    <property type="entry name" value="2,4-DIENOYL-COA REDUCTASE [(2E)-ENOYL-COA-PRODUCING]"/>
    <property type="match status" value="1"/>
</dbReference>
<keyword evidence="5" id="KW-0288">FMN</keyword>
<comment type="caution">
    <text evidence="12">The sequence shown here is derived from an EMBL/GenBank/DDBJ whole genome shotgun (WGS) entry which is preliminary data.</text>
</comment>
<organism evidence="12 13">
    <name type="scientific">Nocardioides deserti</name>
    <dbReference type="NCBI Taxonomy" id="1588644"/>
    <lineage>
        <taxon>Bacteria</taxon>
        <taxon>Bacillati</taxon>
        <taxon>Actinomycetota</taxon>
        <taxon>Actinomycetes</taxon>
        <taxon>Propionibacteriales</taxon>
        <taxon>Nocardioidaceae</taxon>
        <taxon>Nocardioides</taxon>
    </lineage>
</organism>
<dbReference type="InterPro" id="IPR036188">
    <property type="entry name" value="FAD/NAD-bd_sf"/>
</dbReference>
<evidence type="ECO:0000256" key="3">
    <source>
        <dbReference type="ARBA" id="ARBA00011048"/>
    </source>
</evidence>
<evidence type="ECO:0000256" key="6">
    <source>
        <dbReference type="ARBA" id="ARBA00022723"/>
    </source>
</evidence>
<dbReference type="Proteomes" id="UP000604001">
    <property type="component" value="Unassembled WGS sequence"/>
</dbReference>
<dbReference type="Gene3D" id="3.50.50.60">
    <property type="entry name" value="FAD/NAD(P)-binding domain"/>
    <property type="match status" value="1"/>
</dbReference>
<dbReference type="InterPro" id="IPR023753">
    <property type="entry name" value="FAD/NAD-binding_dom"/>
</dbReference>
<feature type="domain" description="FAD/NAD(P)-binding" evidence="11">
    <location>
        <begin position="391"/>
        <end position="618"/>
    </location>
</feature>
<dbReference type="PRINTS" id="PR00411">
    <property type="entry name" value="PNDRDTASEI"/>
</dbReference>
<proteinExistence type="inferred from homology"/>
<dbReference type="PRINTS" id="PR00368">
    <property type="entry name" value="FADPNR"/>
</dbReference>
<evidence type="ECO:0000313" key="12">
    <source>
        <dbReference type="EMBL" id="MBC2960040.1"/>
    </source>
</evidence>
<dbReference type="SUPFAM" id="SSF51905">
    <property type="entry name" value="FAD/NAD(P)-binding domain"/>
    <property type="match status" value="1"/>
</dbReference>
<name>A0ABR6U6W1_9ACTN</name>
<dbReference type="PANTHER" id="PTHR42917">
    <property type="entry name" value="2,4-DIENOYL-COA REDUCTASE"/>
    <property type="match status" value="1"/>
</dbReference>
<keyword evidence="7" id="KW-0560">Oxidoreductase</keyword>
<reference evidence="12 13" key="1">
    <citation type="submission" date="2020-08" db="EMBL/GenBank/DDBJ databases">
        <title>novel species in genus Nocardioides.</title>
        <authorList>
            <person name="Zhang G."/>
        </authorList>
    </citation>
    <scope>NUCLEOTIDE SEQUENCE [LARGE SCALE GENOMIC DNA]</scope>
    <source>
        <strain evidence="12 13">SC8A-24</strain>
    </source>
</reference>
<evidence type="ECO:0000259" key="10">
    <source>
        <dbReference type="Pfam" id="PF00724"/>
    </source>
</evidence>
<dbReference type="EMBL" id="JACMYC010000003">
    <property type="protein sequence ID" value="MBC2960040.1"/>
    <property type="molecule type" value="Genomic_DNA"/>
</dbReference>
<evidence type="ECO:0000259" key="11">
    <source>
        <dbReference type="Pfam" id="PF07992"/>
    </source>
</evidence>
<evidence type="ECO:0000256" key="5">
    <source>
        <dbReference type="ARBA" id="ARBA00022643"/>
    </source>
</evidence>
<evidence type="ECO:0000256" key="9">
    <source>
        <dbReference type="ARBA" id="ARBA00023014"/>
    </source>
</evidence>
<evidence type="ECO:0000256" key="2">
    <source>
        <dbReference type="ARBA" id="ARBA00001966"/>
    </source>
</evidence>
<dbReference type="InterPro" id="IPR013785">
    <property type="entry name" value="Aldolase_TIM"/>
</dbReference>
<accession>A0ABR6U6W1</accession>
<evidence type="ECO:0000256" key="7">
    <source>
        <dbReference type="ARBA" id="ARBA00023002"/>
    </source>
</evidence>
<keyword evidence="4" id="KW-0285">Flavoprotein</keyword>
<evidence type="ECO:0000256" key="4">
    <source>
        <dbReference type="ARBA" id="ARBA00022630"/>
    </source>
</evidence>
<evidence type="ECO:0000313" key="13">
    <source>
        <dbReference type="Proteomes" id="UP000604001"/>
    </source>
</evidence>
<dbReference type="RefSeq" id="WP_186345292.1">
    <property type="nucleotide sequence ID" value="NZ_BMMR01000003.1"/>
</dbReference>
<comment type="cofactor">
    <cofactor evidence="2">
        <name>[4Fe-4S] cluster</name>
        <dbReference type="ChEBI" id="CHEBI:49883"/>
    </cofactor>
</comment>
<dbReference type="Gene3D" id="3.40.50.720">
    <property type="entry name" value="NAD(P)-binding Rossmann-like Domain"/>
    <property type="match status" value="1"/>
</dbReference>
<comment type="similarity">
    <text evidence="3">In the N-terminal section; belongs to the NADH:flavin oxidoreductase/NADH oxidase family.</text>
</comment>
<dbReference type="InterPro" id="IPR001155">
    <property type="entry name" value="OxRdtase_FMN_N"/>
</dbReference>
<keyword evidence="13" id="KW-1185">Reference proteome</keyword>
<dbReference type="SUPFAM" id="SSF51395">
    <property type="entry name" value="FMN-linked oxidoreductases"/>
    <property type="match status" value="1"/>
</dbReference>
<gene>
    <name evidence="12" type="ORF">H7344_07000</name>
</gene>
<dbReference type="Pfam" id="PF07992">
    <property type="entry name" value="Pyr_redox_2"/>
    <property type="match status" value="1"/>
</dbReference>
<evidence type="ECO:0000256" key="1">
    <source>
        <dbReference type="ARBA" id="ARBA00001917"/>
    </source>
</evidence>
<sequence length="656" mass="70761">MSERYPSLFTPIDLGPMRLRNRIMVPPHGSGIGNLWGTEGQAETHMAYWESRVQDGAAWIDGVRGRVRNNIIPGFETGGYGAETLGNYRQPNYVERVSRLAGRLHDAGGVVTSQLTVIGGVPQAPSNKLSSPLSSARPHVMTVEDIQWYVEEYRFCGEQARRAGLDGIELHLNHDDMLEWFLSPLTNQRDDRYGGSLENRARFAVESLQAVRDAIGGDLALGVRFNMREEVPGGYDVEAGLEIAQHLEKTGLVDFLHAVIGSPWGDPSYIQPQFYEPAQWSDLAGQVRDAVSLPVVYAGRVTSLDVAEQVVAAGHADVVGMARAYLAERDLITKSRSGLTLEVRPCIGGNDCISRQYNEGLPFGCAVNPHVATEHKGRWGEGWGVAASAKSLLVVGGGPAGMELAALAAESGHRVELWEASEQLGGALRTAALSPSYEKYGEYLDWQAGRLERAGVTVRLGRRATADDVAAHGADVVAVATGATPHTPDIAGGDLPHVVQTADVLKGAPVGHRVLVVAQDDHLPPLSVADALSEQGKEVTLVYGSGQPAQFLGRYILGGVMARLRRRGVTFRHLEEVVEIATDAVTVRDVYSWESSRLEGYDTVVLACGAESDSTLYDDLRGRVADLHVLGDAYAPRRLSFATRQAAALAEVLVEA</sequence>